<evidence type="ECO:0000256" key="2">
    <source>
        <dbReference type="ARBA" id="ARBA00022490"/>
    </source>
</evidence>
<evidence type="ECO:0000256" key="3">
    <source>
        <dbReference type="ARBA" id="ARBA00022603"/>
    </source>
</evidence>
<dbReference type="GO" id="GO:0005829">
    <property type="term" value="C:cytosol"/>
    <property type="evidence" value="ECO:0007669"/>
    <property type="project" value="TreeGrafter"/>
</dbReference>
<comment type="function">
    <text evidence="6">Methylates ribosomal protein L11.</text>
</comment>
<evidence type="ECO:0000256" key="1">
    <source>
        <dbReference type="ARBA" id="ARBA00009741"/>
    </source>
</evidence>
<protein>
    <recommendedName>
        <fullName evidence="6">Ribosomal protein L11 methyltransferase</fullName>
        <shortName evidence="6">L11 Mtase</shortName>
        <ecNumber evidence="6">2.1.1.-</ecNumber>
    </recommendedName>
</protein>
<evidence type="ECO:0000256" key="4">
    <source>
        <dbReference type="ARBA" id="ARBA00022679"/>
    </source>
</evidence>
<keyword evidence="4 6" id="KW-0808">Transferase</keyword>
<dbReference type="CDD" id="cd02440">
    <property type="entry name" value="AdoMet_MTases"/>
    <property type="match status" value="1"/>
</dbReference>
<name>A0A545T3D7_9GAMM</name>
<keyword evidence="5 6" id="KW-0949">S-adenosyl-L-methionine</keyword>
<dbReference type="EC" id="2.1.1.-" evidence="6"/>
<accession>A0A545T3D7</accession>
<evidence type="ECO:0000313" key="8">
    <source>
        <dbReference type="Proteomes" id="UP000319732"/>
    </source>
</evidence>
<dbReference type="PANTHER" id="PTHR43648:SF1">
    <property type="entry name" value="ELECTRON TRANSFER FLAVOPROTEIN BETA SUBUNIT LYSINE METHYLTRANSFERASE"/>
    <property type="match status" value="1"/>
</dbReference>
<dbReference type="SUPFAM" id="SSF53335">
    <property type="entry name" value="S-adenosyl-L-methionine-dependent methyltransferases"/>
    <property type="match status" value="1"/>
</dbReference>
<keyword evidence="8" id="KW-1185">Reference proteome</keyword>
<proteinExistence type="inferred from homology"/>
<dbReference type="EMBL" id="VHSG01000020">
    <property type="protein sequence ID" value="TQV71729.1"/>
    <property type="molecule type" value="Genomic_DNA"/>
</dbReference>
<dbReference type="GO" id="GO:0005840">
    <property type="term" value="C:ribosome"/>
    <property type="evidence" value="ECO:0007669"/>
    <property type="project" value="UniProtKB-KW"/>
</dbReference>
<reference evidence="7 8" key="1">
    <citation type="submission" date="2019-06" db="EMBL/GenBank/DDBJ databases">
        <title>Whole genome sequence for Cellvibrionaceae sp. R142.</title>
        <authorList>
            <person name="Wang G."/>
        </authorList>
    </citation>
    <scope>NUCLEOTIDE SEQUENCE [LARGE SCALE GENOMIC DNA]</scope>
    <source>
        <strain evidence="7 8">R142</strain>
    </source>
</reference>
<dbReference type="HAMAP" id="MF_00735">
    <property type="entry name" value="Methyltr_PrmA"/>
    <property type="match status" value="1"/>
</dbReference>
<dbReference type="Gene3D" id="3.40.50.150">
    <property type="entry name" value="Vaccinia Virus protein VP39"/>
    <property type="match status" value="1"/>
</dbReference>
<dbReference type="RefSeq" id="WP_142928505.1">
    <property type="nucleotide sequence ID" value="NZ_ML660099.1"/>
</dbReference>
<comment type="caution">
    <text evidence="7">The sequence shown here is derived from an EMBL/GenBank/DDBJ whole genome shotgun (WGS) entry which is preliminary data.</text>
</comment>
<dbReference type="InterPro" id="IPR004498">
    <property type="entry name" value="Ribosomal_PrmA_MeTrfase"/>
</dbReference>
<keyword evidence="7" id="KW-0687">Ribonucleoprotein</keyword>
<dbReference type="Pfam" id="PF06325">
    <property type="entry name" value="PrmA"/>
    <property type="match status" value="1"/>
</dbReference>
<feature type="binding site" evidence="6">
    <location>
        <position position="144"/>
    </location>
    <ligand>
        <name>S-adenosyl-L-methionine</name>
        <dbReference type="ChEBI" id="CHEBI:59789"/>
    </ligand>
</feature>
<comment type="catalytic activity">
    <reaction evidence="6">
        <text>L-lysyl-[protein] + 3 S-adenosyl-L-methionine = N(6),N(6),N(6)-trimethyl-L-lysyl-[protein] + 3 S-adenosyl-L-homocysteine + 3 H(+)</text>
        <dbReference type="Rhea" id="RHEA:54192"/>
        <dbReference type="Rhea" id="RHEA-COMP:9752"/>
        <dbReference type="Rhea" id="RHEA-COMP:13826"/>
        <dbReference type="ChEBI" id="CHEBI:15378"/>
        <dbReference type="ChEBI" id="CHEBI:29969"/>
        <dbReference type="ChEBI" id="CHEBI:57856"/>
        <dbReference type="ChEBI" id="CHEBI:59789"/>
        <dbReference type="ChEBI" id="CHEBI:61961"/>
    </reaction>
</comment>
<evidence type="ECO:0000313" key="7">
    <source>
        <dbReference type="EMBL" id="TQV71729.1"/>
    </source>
</evidence>
<keyword evidence="7" id="KW-0689">Ribosomal protein</keyword>
<dbReference type="Proteomes" id="UP000319732">
    <property type="component" value="Unassembled WGS sequence"/>
</dbReference>
<evidence type="ECO:0000256" key="5">
    <source>
        <dbReference type="ARBA" id="ARBA00022691"/>
    </source>
</evidence>
<sequence length="294" mass="31256">MAWLQLRIHTSRAQSGTVEAALLAAGAASVTFEDAADQPILEPALGETPLWEAVRITGLFDAAVDTRGAIDTAAAHCGGKLPRHTWELLEDKDWEREWMQHYHPIRCAGNLWICPSWTAPPDPGAVNLLLDPGLAFGTGTHPTTFLCLQWLAAQTLSGTTAVDYGCGSGILGIAALLLGAERVVGTDIDPQALAATHRNVARNGLAVDRFPVYTPAACPGLEADLVMANILAGPLMELAPTLTALTRPGGRLCLSGILATQAETVMAAYTRDFDFAPVQQRQEWVCLSAVKAAR</sequence>
<dbReference type="NCBIfam" id="TIGR00406">
    <property type="entry name" value="prmA"/>
    <property type="match status" value="1"/>
</dbReference>
<dbReference type="OrthoDB" id="9785995at2"/>
<evidence type="ECO:0000256" key="6">
    <source>
        <dbReference type="HAMAP-Rule" id="MF_00735"/>
    </source>
</evidence>
<dbReference type="AlphaFoldDB" id="A0A545T3D7"/>
<comment type="subcellular location">
    <subcellularLocation>
        <location evidence="6">Cytoplasm</location>
    </subcellularLocation>
</comment>
<dbReference type="InterPro" id="IPR029063">
    <property type="entry name" value="SAM-dependent_MTases_sf"/>
</dbReference>
<keyword evidence="2 6" id="KW-0963">Cytoplasm</keyword>
<feature type="binding site" evidence="6">
    <location>
        <position position="165"/>
    </location>
    <ligand>
        <name>S-adenosyl-L-methionine</name>
        <dbReference type="ChEBI" id="CHEBI:59789"/>
    </ligand>
</feature>
<keyword evidence="3 6" id="KW-0489">Methyltransferase</keyword>
<feature type="binding site" evidence="6">
    <location>
        <position position="187"/>
    </location>
    <ligand>
        <name>S-adenosyl-L-methionine</name>
        <dbReference type="ChEBI" id="CHEBI:59789"/>
    </ligand>
</feature>
<dbReference type="GO" id="GO:0016279">
    <property type="term" value="F:protein-lysine N-methyltransferase activity"/>
    <property type="evidence" value="ECO:0007669"/>
    <property type="project" value="TreeGrafter"/>
</dbReference>
<dbReference type="PANTHER" id="PTHR43648">
    <property type="entry name" value="ELECTRON TRANSFER FLAVOPROTEIN BETA SUBUNIT LYSINE METHYLTRANSFERASE"/>
    <property type="match status" value="1"/>
</dbReference>
<comment type="similarity">
    <text evidence="1 6">Belongs to the methyltransferase superfamily. PrmA family.</text>
</comment>
<organism evidence="7 8">
    <name type="scientific">Exilibacterium tricleocarpae</name>
    <dbReference type="NCBI Taxonomy" id="2591008"/>
    <lineage>
        <taxon>Bacteria</taxon>
        <taxon>Pseudomonadati</taxon>
        <taxon>Pseudomonadota</taxon>
        <taxon>Gammaproteobacteria</taxon>
        <taxon>Cellvibrionales</taxon>
        <taxon>Cellvibrionaceae</taxon>
        <taxon>Exilibacterium</taxon>
    </lineage>
</organism>
<dbReference type="PIRSF" id="PIRSF000401">
    <property type="entry name" value="RPL11_MTase"/>
    <property type="match status" value="1"/>
</dbReference>
<dbReference type="GO" id="GO:0032259">
    <property type="term" value="P:methylation"/>
    <property type="evidence" value="ECO:0007669"/>
    <property type="project" value="UniProtKB-KW"/>
</dbReference>
<dbReference type="InterPro" id="IPR050078">
    <property type="entry name" value="Ribosomal_L11_MeTrfase_PrmA"/>
</dbReference>
<gene>
    <name evidence="6 7" type="primary">prmA</name>
    <name evidence="7" type="ORF">FKG94_18935</name>
</gene>
<feature type="binding site" evidence="6">
    <location>
        <position position="229"/>
    </location>
    <ligand>
        <name>S-adenosyl-L-methionine</name>
        <dbReference type="ChEBI" id="CHEBI:59789"/>
    </ligand>
</feature>